<dbReference type="InterPro" id="IPR050131">
    <property type="entry name" value="Peptidase_S8_subtilisin-like"/>
</dbReference>
<dbReference type="EC" id="3.4.-.-" evidence="10"/>
<reference evidence="10 11" key="1">
    <citation type="submission" date="2023-12" db="EMBL/GenBank/DDBJ databases">
        <authorList>
            <person name="Easwaran N."/>
            <person name="Lazarus H.P.S."/>
        </authorList>
    </citation>
    <scope>NUCLEOTIDE SEQUENCE [LARGE SCALE GENOMIC DNA]</scope>
    <source>
        <strain evidence="10 11">VIT-2023</strain>
    </source>
</reference>
<dbReference type="GO" id="GO:0016787">
    <property type="term" value="F:hydrolase activity"/>
    <property type="evidence" value="ECO:0007669"/>
    <property type="project" value="UniProtKB-KW"/>
</dbReference>
<dbReference type="PANTHER" id="PTHR43806">
    <property type="entry name" value="PEPTIDASE S8"/>
    <property type="match status" value="1"/>
</dbReference>
<evidence type="ECO:0000256" key="4">
    <source>
        <dbReference type="ARBA" id="ARBA00022670"/>
    </source>
</evidence>
<dbReference type="PROSITE" id="PS00138">
    <property type="entry name" value="SUBTILASE_SER"/>
    <property type="match status" value="1"/>
</dbReference>
<feature type="active site" description="Charge relay system" evidence="7">
    <location>
        <position position="291"/>
    </location>
</feature>
<dbReference type="PRINTS" id="PR00723">
    <property type="entry name" value="SUBTILISIN"/>
</dbReference>
<dbReference type="PANTHER" id="PTHR43806:SF11">
    <property type="entry name" value="CEREVISIN-RELATED"/>
    <property type="match status" value="1"/>
</dbReference>
<keyword evidence="11" id="KW-1185">Reference proteome</keyword>
<evidence type="ECO:0000256" key="7">
    <source>
        <dbReference type="PROSITE-ProRule" id="PRU01240"/>
    </source>
</evidence>
<accession>A0ABU8EGR8</accession>
<dbReference type="InterPro" id="IPR034084">
    <property type="entry name" value="Thermitase-like_dom"/>
</dbReference>
<comment type="subcellular location">
    <subcellularLocation>
        <location evidence="1">Secreted</location>
    </subcellularLocation>
</comment>
<comment type="caution">
    <text evidence="10">The sequence shown here is derived from an EMBL/GenBank/DDBJ whole genome shotgun (WGS) entry which is preliminary data.</text>
</comment>
<dbReference type="InterPro" id="IPR015500">
    <property type="entry name" value="Peptidase_S8_subtilisin-rel"/>
</dbReference>
<dbReference type="SUPFAM" id="SSF52743">
    <property type="entry name" value="Subtilisin-like"/>
    <property type="match status" value="1"/>
</dbReference>
<dbReference type="Gene3D" id="3.40.50.200">
    <property type="entry name" value="Peptidase S8/S53 domain"/>
    <property type="match status" value="1"/>
</dbReference>
<keyword evidence="8" id="KW-0732">Signal</keyword>
<dbReference type="RefSeq" id="WP_235515943.1">
    <property type="nucleotide sequence ID" value="NZ_JBAWKY010000001.1"/>
</dbReference>
<feature type="active site" description="Charge relay system" evidence="7">
    <location>
        <position position="445"/>
    </location>
</feature>
<feature type="domain" description="Peptidase S8/S53" evidence="9">
    <location>
        <begin position="250"/>
        <end position="493"/>
    </location>
</feature>
<evidence type="ECO:0000256" key="2">
    <source>
        <dbReference type="ARBA" id="ARBA00011073"/>
    </source>
</evidence>
<feature type="chain" id="PRO_5047181501" evidence="8">
    <location>
        <begin position="22"/>
        <end position="505"/>
    </location>
</feature>
<dbReference type="PROSITE" id="PS00137">
    <property type="entry name" value="SUBTILASE_HIS"/>
    <property type="match status" value="1"/>
</dbReference>
<dbReference type="Pfam" id="PF00082">
    <property type="entry name" value="Peptidase_S8"/>
    <property type="match status" value="1"/>
</dbReference>
<evidence type="ECO:0000313" key="10">
    <source>
        <dbReference type="EMBL" id="MEI4462108.1"/>
    </source>
</evidence>
<dbReference type="InterPro" id="IPR000209">
    <property type="entry name" value="Peptidase_S8/S53_dom"/>
</dbReference>
<dbReference type="Proteomes" id="UP001387110">
    <property type="component" value="Unassembled WGS sequence"/>
</dbReference>
<evidence type="ECO:0000256" key="8">
    <source>
        <dbReference type="SAM" id="SignalP"/>
    </source>
</evidence>
<evidence type="ECO:0000259" key="9">
    <source>
        <dbReference type="Pfam" id="PF00082"/>
    </source>
</evidence>
<evidence type="ECO:0000256" key="6">
    <source>
        <dbReference type="ARBA" id="ARBA00022825"/>
    </source>
</evidence>
<dbReference type="CDD" id="cd07484">
    <property type="entry name" value="Peptidases_S8_Thermitase_like"/>
    <property type="match status" value="1"/>
</dbReference>
<protein>
    <submittedName>
        <fullName evidence="10">S8 family peptidase</fullName>
        <ecNumber evidence="10">3.4.-.-</ecNumber>
    </submittedName>
</protein>
<evidence type="ECO:0000256" key="1">
    <source>
        <dbReference type="ARBA" id="ARBA00004613"/>
    </source>
</evidence>
<dbReference type="PROSITE" id="PS51892">
    <property type="entry name" value="SUBTILASE"/>
    <property type="match status" value="1"/>
</dbReference>
<dbReference type="EMBL" id="JBAWKY010000001">
    <property type="protein sequence ID" value="MEI4462108.1"/>
    <property type="molecule type" value="Genomic_DNA"/>
</dbReference>
<keyword evidence="5 7" id="KW-0378">Hydrolase</keyword>
<feature type="signal peptide" evidence="8">
    <location>
        <begin position="1"/>
        <end position="21"/>
    </location>
</feature>
<proteinExistence type="inferred from homology"/>
<keyword evidence="6 7" id="KW-0720">Serine protease</keyword>
<dbReference type="InterPro" id="IPR023828">
    <property type="entry name" value="Peptidase_S8_Ser-AS"/>
</dbReference>
<keyword evidence="3" id="KW-0964">Secreted</keyword>
<evidence type="ECO:0000256" key="3">
    <source>
        <dbReference type="ARBA" id="ARBA00022525"/>
    </source>
</evidence>
<dbReference type="InterPro" id="IPR022398">
    <property type="entry name" value="Peptidase_S8_His-AS"/>
</dbReference>
<gene>
    <name evidence="10" type="ORF">SZL87_06640</name>
</gene>
<evidence type="ECO:0000313" key="11">
    <source>
        <dbReference type="Proteomes" id="UP001387110"/>
    </source>
</evidence>
<evidence type="ECO:0000256" key="5">
    <source>
        <dbReference type="ARBA" id="ARBA00022801"/>
    </source>
</evidence>
<organism evidence="10 11">
    <name type="scientific">Exiguobacterium indicum</name>
    <dbReference type="NCBI Taxonomy" id="296995"/>
    <lineage>
        <taxon>Bacteria</taxon>
        <taxon>Bacillati</taxon>
        <taxon>Bacillota</taxon>
        <taxon>Bacilli</taxon>
        <taxon>Bacillales</taxon>
        <taxon>Bacillales Family XII. Incertae Sedis</taxon>
        <taxon>Exiguobacterium</taxon>
    </lineage>
</organism>
<feature type="active site" description="Charge relay system" evidence="7">
    <location>
        <position position="256"/>
    </location>
</feature>
<dbReference type="InterPro" id="IPR036852">
    <property type="entry name" value="Peptidase_S8/S53_dom_sf"/>
</dbReference>
<name>A0ABU8EGR8_9BACL</name>
<keyword evidence="4 7" id="KW-0645">Protease</keyword>
<comment type="similarity">
    <text evidence="2 7">Belongs to the peptidase S8 family.</text>
</comment>
<sequence>MKRILPLLLGVSLLTPSAVSAATTPLPVTSQTLRGTYDASGRAVFTLPSALYIERATHLEFDLDRSKGSIYTSKTNYSKGTTYKRYRQLQDEALIFPLSWSGTQYVVFEGKPGTRYQIPFILRKLQPLLPMKPSATTSKTASLLVKMKHGSLKQSVSTSLQATRSSLPGLSLEEWTFKTNAAAAQAKRYLERSAAVDYVEHTQTVRTAKDMYRPYQWSLQNTGQRKGKVGADIQYAAALKRLAGKTLQPTLVAVVDTGINSTYADFAGRVRTDLGYDFIRGKTSVTDPDGHGSHVAGIIAANADNLYGIQGINPAASLIPIRVLDANGQGSTSDVARGILHAIKKGARVINLSLEMDEKSRAIEDAIAYADQKKVLVVAASGNDGAKTISYPARYAHVLSVGATDRKDVRASFSNRGKGLDLVAPGVEIPSYIGDGELAYSSGTSMAAPHVAAVASLLMSLKPSLSPSATEKLLKSSARDLGTKGYDTSYGYGRLDVNRAVSLVK</sequence>